<name>A0A9X2BEZ0_9BACL</name>
<evidence type="ECO:0000259" key="3">
    <source>
        <dbReference type="Pfam" id="PF00483"/>
    </source>
</evidence>
<dbReference type="Proteomes" id="UP001139011">
    <property type="component" value="Unassembled WGS sequence"/>
</dbReference>
<dbReference type="EMBL" id="JAIWJX010000004">
    <property type="protein sequence ID" value="MCK6259419.1"/>
    <property type="molecule type" value="Genomic_DNA"/>
</dbReference>
<dbReference type="CDD" id="cd04183">
    <property type="entry name" value="GT2_BcE_like"/>
    <property type="match status" value="1"/>
</dbReference>
<evidence type="ECO:0000313" key="4">
    <source>
        <dbReference type="EMBL" id="MCK6259419.1"/>
    </source>
</evidence>
<comment type="caution">
    <text evidence="4">The sequence shown here is derived from an EMBL/GenBank/DDBJ whole genome shotgun (WGS) entry which is preliminary data.</text>
</comment>
<keyword evidence="1" id="KW-0808">Transferase</keyword>
<proteinExistence type="predicted"/>
<dbReference type="PANTHER" id="PTHR43584:SF8">
    <property type="entry name" value="N-ACETYLMURAMATE ALPHA-1-PHOSPHATE URIDYLYLTRANSFERASE"/>
    <property type="match status" value="1"/>
</dbReference>
<dbReference type="InterPro" id="IPR005835">
    <property type="entry name" value="NTP_transferase_dom"/>
</dbReference>
<dbReference type="GO" id="GO:0016779">
    <property type="term" value="F:nucleotidyltransferase activity"/>
    <property type="evidence" value="ECO:0007669"/>
    <property type="project" value="UniProtKB-KW"/>
</dbReference>
<dbReference type="RefSeq" id="WP_248254789.1">
    <property type="nucleotide sequence ID" value="NZ_JAIWJX010000004.1"/>
</dbReference>
<accession>A0A9X2BEZ0</accession>
<dbReference type="AlphaFoldDB" id="A0A9X2BEZ0"/>
<evidence type="ECO:0000313" key="5">
    <source>
        <dbReference type="Proteomes" id="UP001139011"/>
    </source>
</evidence>
<evidence type="ECO:0000256" key="2">
    <source>
        <dbReference type="ARBA" id="ARBA00022695"/>
    </source>
</evidence>
<reference evidence="4" key="1">
    <citation type="submission" date="2021-09" db="EMBL/GenBank/DDBJ databases">
        <title>Genome analysis of Fictibacillus sp. KIGAM418 isolated from marine sediment.</title>
        <authorList>
            <person name="Seo M.-J."/>
            <person name="Cho E.-S."/>
            <person name="Hwang C.Y."/>
        </authorList>
    </citation>
    <scope>NUCLEOTIDE SEQUENCE</scope>
    <source>
        <strain evidence="4">KIGAM418</strain>
    </source>
</reference>
<keyword evidence="2" id="KW-0548">Nucleotidyltransferase</keyword>
<dbReference type="InterPro" id="IPR050065">
    <property type="entry name" value="GlmU-like"/>
</dbReference>
<protein>
    <submittedName>
        <fullName evidence="4">Glycosyltransferase family 2 protein</fullName>
    </submittedName>
</protein>
<dbReference type="InterPro" id="IPR029044">
    <property type="entry name" value="Nucleotide-diphossugar_trans"/>
</dbReference>
<dbReference type="Gene3D" id="3.90.550.10">
    <property type="entry name" value="Spore Coat Polysaccharide Biosynthesis Protein SpsA, Chain A"/>
    <property type="match status" value="1"/>
</dbReference>
<dbReference type="PIRSF" id="PIRSF028162">
    <property type="entry name" value="BcbE_prd"/>
    <property type="match status" value="1"/>
</dbReference>
<gene>
    <name evidence="4" type="ORF">LCY76_22880</name>
</gene>
<dbReference type="InterPro" id="IPR016873">
    <property type="entry name" value="Caps_polysacc_synth_BcbE_prd"/>
</dbReference>
<dbReference type="SUPFAM" id="SSF53448">
    <property type="entry name" value="Nucleotide-diphospho-sugar transferases"/>
    <property type="match status" value="1"/>
</dbReference>
<dbReference type="Pfam" id="PF00483">
    <property type="entry name" value="NTP_transferase"/>
    <property type="match status" value="1"/>
</dbReference>
<evidence type="ECO:0000256" key="1">
    <source>
        <dbReference type="ARBA" id="ARBA00022679"/>
    </source>
</evidence>
<keyword evidence="5" id="KW-1185">Reference proteome</keyword>
<feature type="domain" description="Nucleotidyl transferase" evidence="3">
    <location>
        <begin position="5"/>
        <end position="185"/>
    </location>
</feature>
<sequence length="244" mass="27969">MNIIIPMAGKGERLKKAGYSLPKMLVECEGEPLFSWALQGLKPFFQKPYKLIFICLKRDLQHTSLLKKIKQYCPYPCTVFTIESWTRGQAETVLKAKQYINNQQPLLIFNCDTYIDIGYHSWSPHQNCADGVVWSFESTEPNLSYIKANLDGTVDEVLEKTPMSPYASTGLYFFKTGASFVQLAEKAIDSKWRAAGEYYVGPLYNELIKQGNTIKMEIVKTCFPLGTTDEIERFRKHFKACDRI</sequence>
<dbReference type="PANTHER" id="PTHR43584">
    <property type="entry name" value="NUCLEOTIDYL TRANSFERASE"/>
    <property type="match status" value="1"/>
</dbReference>
<organism evidence="4 5">
    <name type="scientific">Fictibacillus marinisediminis</name>
    <dbReference type="NCBI Taxonomy" id="2878389"/>
    <lineage>
        <taxon>Bacteria</taxon>
        <taxon>Bacillati</taxon>
        <taxon>Bacillota</taxon>
        <taxon>Bacilli</taxon>
        <taxon>Bacillales</taxon>
        <taxon>Fictibacillaceae</taxon>
        <taxon>Fictibacillus</taxon>
    </lineage>
</organism>